<dbReference type="Proteomes" id="UP000625735">
    <property type="component" value="Unassembled WGS sequence"/>
</dbReference>
<protein>
    <submittedName>
        <fullName evidence="2">Uncharacterized protein</fullName>
    </submittedName>
</protein>
<keyword evidence="1" id="KW-0472">Membrane</keyword>
<reference evidence="2" key="2">
    <citation type="submission" date="2020-09" db="EMBL/GenBank/DDBJ databases">
        <authorList>
            <person name="Sun Q."/>
            <person name="Zhou Y."/>
        </authorList>
    </citation>
    <scope>NUCLEOTIDE SEQUENCE</scope>
    <source>
        <strain evidence="2">CGMCC 1.12506</strain>
    </source>
</reference>
<dbReference type="EMBL" id="BMFG01000008">
    <property type="protein sequence ID" value="GGD30555.1"/>
    <property type="molecule type" value="Genomic_DNA"/>
</dbReference>
<keyword evidence="1" id="KW-0812">Transmembrane</keyword>
<feature type="transmembrane region" description="Helical" evidence="1">
    <location>
        <begin position="56"/>
        <end position="74"/>
    </location>
</feature>
<organism evidence="2 3">
    <name type="scientific">Flavobacterium orientale</name>
    <dbReference type="NCBI Taxonomy" id="1756020"/>
    <lineage>
        <taxon>Bacteria</taxon>
        <taxon>Pseudomonadati</taxon>
        <taxon>Bacteroidota</taxon>
        <taxon>Flavobacteriia</taxon>
        <taxon>Flavobacteriales</taxon>
        <taxon>Flavobacteriaceae</taxon>
        <taxon>Flavobacterium</taxon>
    </lineage>
</organism>
<accession>A0A916Y5G6</accession>
<evidence type="ECO:0000313" key="3">
    <source>
        <dbReference type="Proteomes" id="UP000625735"/>
    </source>
</evidence>
<evidence type="ECO:0000313" key="2">
    <source>
        <dbReference type="EMBL" id="GGD30555.1"/>
    </source>
</evidence>
<gene>
    <name evidence="2" type="ORF">GCM10011343_20950</name>
</gene>
<keyword evidence="1" id="KW-1133">Transmembrane helix</keyword>
<dbReference type="AlphaFoldDB" id="A0A916Y5G6"/>
<proteinExistence type="predicted"/>
<name>A0A916Y5G6_9FLAO</name>
<evidence type="ECO:0000256" key="1">
    <source>
        <dbReference type="SAM" id="Phobius"/>
    </source>
</evidence>
<reference evidence="2" key="1">
    <citation type="journal article" date="2014" name="Int. J. Syst. Evol. Microbiol.">
        <title>Complete genome sequence of Corynebacterium casei LMG S-19264T (=DSM 44701T), isolated from a smear-ripened cheese.</title>
        <authorList>
            <consortium name="US DOE Joint Genome Institute (JGI-PGF)"/>
            <person name="Walter F."/>
            <person name="Albersmeier A."/>
            <person name="Kalinowski J."/>
            <person name="Ruckert C."/>
        </authorList>
    </citation>
    <scope>NUCLEOTIDE SEQUENCE</scope>
    <source>
        <strain evidence="2">CGMCC 1.12506</strain>
    </source>
</reference>
<feature type="transmembrane region" description="Helical" evidence="1">
    <location>
        <begin position="30"/>
        <end position="49"/>
    </location>
</feature>
<keyword evidence="3" id="KW-1185">Reference proteome</keyword>
<dbReference type="RefSeq" id="WP_188362526.1">
    <property type="nucleotide sequence ID" value="NZ_BMFG01000008.1"/>
</dbReference>
<sequence>MNKIKLTLIFLTICSLECFSQDAGNNGIRNTAISSGIGLGSVLAVVVSWERNKSVLLAFLHGIFSWLYVIYFVLTRKPEER</sequence>
<comment type="caution">
    <text evidence="2">The sequence shown here is derived from an EMBL/GenBank/DDBJ whole genome shotgun (WGS) entry which is preliminary data.</text>
</comment>